<proteinExistence type="predicted"/>
<accession>A0A2P2QSE6</accession>
<dbReference type="EMBL" id="GGEC01089347">
    <property type="protein sequence ID" value="MBX69831.1"/>
    <property type="molecule type" value="Transcribed_RNA"/>
</dbReference>
<reference evidence="1" key="1">
    <citation type="submission" date="2018-02" db="EMBL/GenBank/DDBJ databases">
        <title>Rhizophora mucronata_Transcriptome.</title>
        <authorList>
            <person name="Meera S.P."/>
            <person name="Sreeshan A."/>
            <person name="Augustine A."/>
        </authorList>
    </citation>
    <scope>NUCLEOTIDE SEQUENCE</scope>
    <source>
        <tissue evidence="1">Leaf</tissue>
    </source>
</reference>
<name>A0A2P2QSE6_RHIMU</name>
<sequence length="59" mass="6999">MQKNCPIGPQLERQSYYTCKHDLTFLNNASKHHYKLNEAHRLENMDHSISTITKQIKRS</sequence>
<dbReference type="AlphaFoldDB" id="A0A2P2QSE6"/>
<protein>
    <submittedName>
        <fullName evidence="1">Uncharacterized protein</fullName>
    </submittedName>
</protein>
<evidence type="ECO:0000313" key="1">
    <source>
        <dbReference type="EMBL" id="MBX69831.1"/>
    </source>
</evidence>
<organism evidence="1">
    <name type="scientific">Rhizophora mucronata</name>
    <name type="common">Asiatic mangrove</name>
    <dbReference type="NCBI Taxonomy" id="61149"/>
    <lineage>
        <taxon>Eukaryota</taxon>
        <taxon>Viridiplantae</taxon>
        <taxon>Streptophyta</taxon>
        <taxon>Embryophyta</taxon>
        <taxon>Tracheophyta</taxon>
        <taxon>Spermatophyta</taxon>
        <taxon>Magnoliopsida</taxon>
        <taxon>eudicotyledons</taxon>
        <taxon>Gunneridae</taxon>
        <taxon>Pentapetalae</taxon>
        <taxon>rosids</taxon>
        <taxon>fabids</taxon>
        <taxon>Malpighiales</taxon>
        <taxon>Rhizophoraceae</taxon>
        <taxon>Rhizophora</taxon>
    </lineage>
</organism>